<dbReference type="InterPro" id="IPR046349">
    <property type="entry name" value="C1-like_sf"/>
</dbReference>
<dbReference type="eggNOG" id="ENOG502QU43">
    <property type="taxonomic scope" value="Eukaryota"/>
</dbReference>
<reference evidence="4" key="3">
    <citation type="submission" date="2015-04" db="UniProtKB">
        <authorList>
            <consortium name="EnsemblPlants"/>
        </authorList>
    </citation>
    <scope>IDENTIFICATION</scope>
</reference>
<organism evidence="4 5">
    <name type="scientific">Leersia perrieri</name>
    <dbReference type="NCBI Taxonomy" id="77586"/>
    <lineage>
        <taxon>Eukaryota</taxon>
        <taxon>Viridiplantae</taxon>
        <taxon>Streptophyta</taxon>
        <taxon>Embryophyta</taxon>
        <taxon>Tracheophyta</taxon>
        <taxon>Spermatophyta</taxon>
        <taxon>Magnoliopsida</taxon>
        <taxon>Liliopsida</taxon>
        <taxon>Poales</taxon>
        <taxon>Poaceae</taxon>
        <taxon>BOP clade</taxon>
        <taxon>Oryzoideae</taxon>
        <taxon>Oryzeae</taxon>
        <taxon>Oryzinae</taxon>
        <taxon>Leersia</taxon>
    </lineage>
</organism>
<evidence type="ECO:0000259" key="3">
    <source>
        <dbReference type="Pfam" id="PF03107"/>
    </source>
</evidence>
<dbReference type="HOGENOM" id="CLU_056082_1_0_1"/>
<proteinExistence type="predicted"/>
<dbReference type="PANTHER" id="PTHR46477:SF24">
    <property type="entry name" value="OS08G0404900 PROTEIN"/>
    <property type="match status" value="1"/>
</dbReference>
<dbReference type="Pfam" id="PF03107">
    <property type="entry name" value="C1_2"/>
    <property type="match status" value="1"/>
</dbReference>
<accession>A0A0D9X7P8</accession>
<evidence type="ECO:0000313" key="5">
    <source>
        <dbReference type="Proteomes" id="UP000032180"/>
    </source>
</evidence>
<feature type="transmembrane region" description="Helical" evidence="2">
    <location>
        <begin position="248"/>
        <end position="279"/>
    </location>
</feature>
<keyword evidence="2" id="KW-0812">Transmembrane</keyword>
<dbReference type="SUPFAM" id="SSF57889">
    <property type="entry name" value="Cysteine-rich domain"/>
    <property type="match status" value="2"/>
</dbReference>
<keyword evidence="2" id="KW-1133">Transmembrane helix</keyword>
<dbReference type="Proteomes" id="UP000032180">
    <property type="component" value="Chromosome 8"/>
</dbReference>
<dbReference type="Gramene" id="LPERR08G11650.1">
    <property type="protein sequence ID" value="LPERR08G11650.1"/>
    <property type="gene ID" value="LPERR08G11650"/>
</dbReference>
<dbReference type="AlphaFoldDB" id="A0A0D9X7P8"/>
<keyword evidence="2" id="KW-0472">Membrane</keyword>
<dbReference type="PANTHER" id="PTHR46477">
    <property type="entry name" value="CYSTEINE/HISTIDINE-RICH C1 DOMAIN FAMILY PROTEIN"/>
    <property type="match status" value="1"/>
</dbReference>
<dbReference type="STRING" id="77586.A0A0D9X7P8"/>
<keyword evidence="1" id="KW-0677">Repeat</keyword>
<reference evidence="4 5" key="1">
    <citation type="submission" date="2012-08" db="EMBL/GenBank/DDBJ databases">
        <title>Oryza genome evolution.</title>
        <authorList>
            <person name="Wing R.A."/>
        </authorList>
    </citation>
    <scope>NUCLEOTIDE SEQUENCE</scope>
</reference>
<dbReference type="InterPro" id="IPR004146">
    <property type="entry name" value="DC1"/>
</dbReference>
<evidence type="ECO:0000313" key="4">
    <source>
        <dbReference type="EnsemblPlants" id="LPERR08G11650.1"/>
    </source>
</evidence>
<keyword evidence="5" id="KW-1185">Reference proteome</keyword>
<protein>
    <recommendedName>
        <fullName evidence="3">DC1 domain-containing protein</fullName>
    </recommendedName>
</protein>
<name>A0A0D9X7P8_9ORYZ</name>
<reference evidence="5" key="2">
    <citation type="submission" date="2013-12" db="EMBL/GenBank/DDBJ databases">
        <authorList>
            <person name="Yu Y."/>
            <person name="Lee S."/>
            <person name="de Baynast K."/>
            <person name="Wissotski M."/>
            <person name="Liu L."/>
            <person name="Talag J."/>
            <person name="Goicoechea J."/>
            <person name="Angelova A."/>
            <person name="Jetty R."/>
            <person name="Kudrna D."/>
            <person name="Golser W."/>
            <person name="Rivera L."/>
            <person name="Zhang J."/>
            <person name="Wing R."/>
        </authorList>
    </citation>
    <scope>NUCLEOTIDE SEQUENCE</scope>
</reference>
<sequence length="282" mass="30438">MKVKVEMKDSPAPAEICNHPFHPSHKLKLVTAAADPDAAGKFVCDGCKEKGGVGCPRYTCEDASCDFDLHASCALAPDVLPEHPLFKGSAFVLLHEPPPPTPTDDPGLITVCDACGDEVCGFVYHCFDGDLDIHPCCANLPDRVVALDGVVFELCHGRTAPRRCLLCTGKKSRRRCRRKYWTYSNNDLDDGEAVHLHVACVKKMAYENSSAAGSSSSHWNMQVTRALVQTGALSLKKKGKSRSAFQKFVKIVVFVLRVVVGVLFGDPTALAVAVVGLVFPNG</sequence>
<dbReference type="EnsemblPlants" id="LPERR08G11650.1">
    <property type="protein sequence ID" value="LPERR08G11650.1"/>
    <property type="gene ID" value="LPERR08G11650"/>
</dbReference>
<feature type="domain" description="DC1" evidence="3">
    <location>
        <begin position="20"/>
        <end position="74"/>
    </location>
</feature>
<evidence type="ECO:0000256" key="2">
    <source>
        <dbReference type="SAM" id="Phobius"/>
    </source>
</evidence>
<evidence type="ECO:0000256" key="1">
    <source>
        <dbReference type="ARBA" id="ARBA00022737"/>
    </source>
</evidence>